<feature type="domain" description="Aldehyde dehydrogenase" evidence="8">
    <location>
        <begin position="30"/>
        <end position="460"/>
    </location>
</feature>
<comment type="similarity">
    <text evidence="1 4 7">Belongs to the aldehyde dehydrogenase family.</text>
</comment>
<evidence type="ECO:0000313" key="9">
    <source>
        <dbReference type="EMBL" id="PZA17979.1"/>
    </source>
</evidence>
<dbReference type="InterPro" id="IPR029510">
    <property type="entry name" value="Ald_DH_CS_GLU"/>
</dbReference>
<dbReference type="AlphaFoldDB" id="A0A323UZF7"/>
<reference evidence="9 10" key="1">
    <citation type="submission" date="2018-06" db="EMBL/GenBank/DDBJ databases">
        <title>Azoarcus communis strain SWub3 genome.</title>
        <authorList>
            <person name="Zorraquino Salvo V."/>
            <person name="Toubiana D."/>
            <person name="Blumwald E."/>
        </authorList>
    </citation>
    <scope>NUCLEOTIDE SEQUENCE [LARGE SCALE GENOMIC DNA]</scope>
    <source>
        <strain evidence="9 10">SWub3</strain>
    </source>
</reference>
<dbReference type="InterPro" id="IPR012394">
    <property type="entry name" value="Aldehyde_DH_NAD(P)"/>
</dbReference>
<feature type="active site" evidence="5 6">
    <location>
        <position position="237"/>
    </location>
</feature>
<evidence type="ECO:0000256" key="6">
    <source>
        <dbReference type="PROSITE-ProRule" id="PRU10007"/>
    </source>
</evidence>
<comment type="caution">
    <text evidence="9">The sequence shown here is derived from an EMBL/GenBank/DDBJ whole genome shotgun (WGS) entry which is preliminary data.</text>
</comment>
<dbReference type="Gene3D" id="3.40.605.10">
    <property type="entry name" value="Aldehyde Dehydrogenase, Chain A, domain 1"/>
    <property type="match status" value="1"/>
</dbReference>
<dbReference type="PROSITE" id="PS00687">
    <property type="entry name" value="ALDEHYDE_DEHYDR_GLU"/>
    <property type="match status" value="1"/>
</dbReference>
<dbReference type="GO" id="GO:0005737">
    <property type="term" value="C:cytoplasm"/>
    <property type="evidence" value="ECO:0007669"/>
    <property type="project" value="TreeGrafter"/>
</dbReference>
<keyword evidence="3" id="KW-0520">NAD</keyword>
<protein>
    <recommendedName>
        <fullName evidence="4">Aldehyde dehydrogenase</fullName>
    </recommendedName>
</protein>
<dbReference type="InterPro" id="IPR015590">
    <property type="entry name" value="Aldehyde_DH_dom"/>
</dbReference>
<evidence type="ECO:0000256" key="4">
    <source>
        <dbReference type="PIRNR" id="PIRNR036492"/>
    </source>
</evidence>
<dbReference type="GO" id="GO:0004029">
    <property type="term" value="F:aldehyde dehydrogenase (NAD+) activity"/>
    <property type="evidence" value="ECO:0007669"/>
    <property type="project" value="TreeGrafter"/>
</dbReference>
<evidence type="ECO:0000256" key="3">
    <source>
        <dbReference type="ARBA" id="ARBA00023027"/>
    </source>
</evidence>
<evidence type="ECO:0000256" key="7">
    <source>
        <dbReference type="RuleBase" id="RU003345"/>
    </source>
</evidence>
<keyword evidence="10" id="KW-1185">Reference proteome</keyword>
<dbReference type="Gene3D" id="3.40.309.10">
    <property type="entry name" value="Aldehyde Dehydrogenase, Chain A, domain 2"/>
    <property type="match status" value="1"/>
</dbReference>
<dbReference type="PIRSF" id="PIRSF036492">
    <property type="entry name" value="ALDH"/>
    <property type="match status" value="1"/>
</dbReference>
<evidence type="ECO:0000313" key="10">
    <source>
        <dbReference type="Proteomes" id="UP000248259"/>
    </source>
</evidence>
<dbReference type="InterPro" id="IPR016162">
    <property type="entry name" value="Ald_DH_N"/>
</dbReference>
<dbReference type="Pfam" id="PF00171">
    <property type="entry name" value="Aldedh"/>
    <property type="match status" value="1"/>
</dbReference>
<keyword evidence="2 4" id="KW-0560">Oxidoreductase</keyword>
<dbReference type="EMBL" id="QKOE01000001">
    <property type="protein sequence ID" value="PZA17979.1"/>
    <property type="molecule type" value="Genomic_DNA"/>
</dbReference>
<name>A0A323UZF7_9RHOO</name>
<dbReference type="SUPFAM" id="SSF53720">
    <property type="entry name" value="ALDH-like"/>
    <property type="match status" value="1"/>
</dbReference>
<evidence type="ECO:0000259" key="8">
    <source>
        <dbReference type="Pfam" id="PF00171"/>
    </source>
</evidence>
<accession>A0A323UZF7</accession>
<gene>
    <name evidence="9" type="ORF">DNK49_00025</name>
</gene>
<dbReference type="InterPro" id="IPR016161">
    <property type="entry name" value="Ald_DH/histidinol_DH"/>
</dbReference>
<organism evidence="9 10">
    <name type="scientific">Parazoarcus communis SWub3 = DSM 12120</name>
    <dbReference type="NCBI Taxonomy" id="1121029"/>
    <lineage>
        <taxon>Bacteria</taxon>
        <taxon>Pseudomonadati</taxon>
        <taxon>Pseudomonadota</taxon>
        <taxon>Betaproteobacteria</taxon>
        <taxon>Rhodocyclales</taxon>
        <taxon>Zoogloeaceae</taxon>
        <taxon>Parazoarcus</taxon>
    </lineage>
</organism>
<evidence type="ECO:0000256" key="2">
    <source>
        <dbReference type="ARBA" id="ARBA00023002"/>
    </source>
</evidence>
<dbReference type="PANTHER" id="PTHR43570:SF20">
    <property type="entry name" value="ALDEHYDE DEHYDROGENASE ALDX-RELATED"/>
    <property type="match status" value="1"/>
</dbReference>
<sequence>MAHRAAHRTLKPEQIPVTQEITTTVAGLSDLLRQQRQAFDTAGAVSAADRRRRLQTAIDLLVKYHKPLVQAMDADFGGRPQGYSLMNDVLGSLTSLKYARDHFEPWMASEPRTPFPPYDQFGAQAWVMYQPKGSIGIIGTWNAPLFTLFSPLASALAAGNRAILKPSEVVPETARVVAEAIAEMFDPLDVGVVTGGPDMGEAFTAQAFDHIVFTGSTQVGKTVMRNAAQNLVPVTLELGGKSPAIVSRTADLATAAYRIGVAKAANAGQLCVNPDVVYVARPQLEDFVAALKRTTGELFPGGAPSADMVAVVNARHLERVETCIREAVAAGARVEYAPSAPDSTDRRRPLGIVINPPATSRIMQEEIFGPAVVIRSYDSIDEVIADINARPRPLALYYFGEDEAEQSHVLERTLSGGVTINEAMFHAAMEDAPFGGVGASGMGHYHGREGFIEFSHVRTVFKAPAYDPRREWGLLPPYSDQFLAMMEAQVTP</sequence>
<dbReference type="GO" id="GO:0006081">
    <property type="term" value="P:aldehyde metabolic process"/>
    <property type="evidence" value="ECO:0007669"/>
    <property type="project" value="InterPro"/>
</dbReference>
<feature type="active site" evidence="5">
    <location>
        <position position="271"/>
    </location>
</feature>
<evidence type="ECO:0000256" key="1">
    <source>
        <dbReference type="ARBA" id="ARBA00009986"/>
    </source>
</evidence>
<evidence type="ECO:0000256" key="5">
    <source>
        <dbReference type="PIRSR" id="PIRSR036492-1"/>
    </source>
</evidence>
<dbReference type="Proteomes" id="UP000248259">
    <property type="component" value="Unassembled WGS sequence"/>
</dbReference>
<proteinExistence type="inferred from homology"/>
<dbReference type="PANTHER" id="PTHR43570">
    <property type="entry name" value="ALDEHYDE DEHYDROGENASE"/>
    <property type="match status" value="1"/>
</dbReference>
<dbReference type="InterPro" id="IPR016163">
    <property type="entry name" value="Ald_DH_C"/>
</dbReference>
<dbReference type="OrthoDB" id="6187633at2"/>
<dbReference type="CDD" id="cd07133">
    <property type="entry name" value="ALDH_CALDH_CalB"/>
    <property type="match status" value="1"/>
</dbReference>